<evidence type="ECO:0000313" key="4">
    <source>
        <dbReference type="EMBL" id="KAF4752485.1"/>
    </source>
</evidence>
<keyword evidence="5" id="KW-1185">Reference proteome</keyword>
<organism evidence="4 5">
    <name type="scientific">Perkinsus olseni</name>
    <name type="common">Perkinsus atlanticus</name>
    <dbReference type="NCBI Taxonomy" id="32597"/>
    <lineage>
        <taxon>Eukaryota</taxon>
        <taxon>Sar</taxon>
        <taxon>Alveolata</taxon>
        <taxon>Perkinsozoa</taxon>
        <taxon>Perkinsea</taxon>
        <taxon>Perkinsida</taxon>
        <taxon>Perkinsidae</taxon>
        <taxon>Perkinsus</taxon>
    </lineage>
</organism>
<reference evidence="5 6" key="1">
    <citation type="submission" date="2020-04" db="EMBL/GenBank/DDBJ databases">
        <title>Perkinsus olseni comparative genomics.</title>
        <authorList>
            <person name="Bogema D.R."/>
        </authorList>
    </citation>
    <scope>NUCLEOTIDE SEQUENCE [LARGE SCALE GENOMIC DNA]</scope>
    <source>
        <strain evidence="3">ATCC PRA-205</strain>
        <strain evidence="4 5">ATCC PRA-207</strain>
    </source>
</reference>
<protein>
    <submittedName>
        <fullName evidence="4">Uncharacterized protein</fullName>
    </submittedName>
</protein>
<feature type="chain" id="PRO_5036205856" evidence="2">
    <location>
        <begin position="21"/>
        <end position="256"/>
    </location>
</feature>
<feature type="signal peptide" evidence="2">
    <location>
        <begin position="1"/>
        <end position="20"/>
    </location>
</feature>
<dbReference type="Proteomes" id="UP000574390">
    <property type="component" value="Unassembled WGS sequence"/>
</dbReference>
<evidence type="ECO:0000256" key="1">
    <source>
        <dbReference type="SAM" id="Coils"/>
    </source>
</evidence>
<keyword evidence="2" id="KW-0732">Signal</keyword>
<dbReference type="Proteomes" id="UP000553632">
    <property type="component" value="Unassembled WGS sequence"/>
</dbReference>
<accession>A0A7J6U556</accession>
<proteinExistence type="predicted"/>
<evidence type="ECO:0000256" key="2">
    <source>
        <dbReference type="SAM" id="SignalP"/>
    </source>
</evidence>
<name>A0A7J6U556_PEROL</name>
<feature type="coiled-coil region" evidence="1">
    <location>
        <begin position="72"/>
        <end position="103"/>
    </location>
</feature>
<keyword evidence="1" id="KW-0175">Coiled coil</keyword>
<evidence type="ECO:0000313" key="3">
    <source>
        <dbReference type="EMBL" id="KAF4702457.1"/>
    </source>
</evidence>
<dbReference type="EMBL" id="JABANM010032720">
    <property type="protein sequence ID" value="KAF4702457.1"/>
    <property type="molecule type" value="Genomic_DNA"/>
</dbReference>
<dbReference type="AlphaFoldDB" id="A0A7J6U556"/>
<sequence>MAAFAHSVLFMMLAWTSVIALHSTSPKRTRAESVAEDKIHTMETEPSTHSGVDDAQWRQLHNLVDAKLTQMSNTMETQMTELRKEVKNEVAELSNDVAKLERGAILSHDVEANHKFCKIGHTDDYIHTYKTDRGYYSFKWIQKGLVNIQFAWEENKDYMFVYCSDYNDTGKWSGSLKENRETFFDVLPFPNLFNKLKKAFDPEMTRQKCTDLIMDIEFDRPGGIPPSEGWVNSFVRDNMDKFLRLVEDRGGDVEKK</sequence>
<gene>
    <name evidence="3" type="ORF">FOZ62_003950</name>
    <name evidence="4" type="ORF">FOZ63_026908</name>
</gene>
<evidence type="ECO:0000313" key="6">
    <source>
        <dbReference type="Proteomes" id="UP000574390"/>
    </source>
</evidence>
<dbReference type="EMBL" id="JABANO010006026">
    <property type="protein sequence ID" value="KAF4752485.1"/>
    <property type="molecule type" value="Genomic_DNA"/>
</dbReference>
<comment type="caution">
    <text evidence="4">The sequence shown here is derived from an EMBL/GenBank/DDBJ whole genome shotgun (WGS) entry which is preliminary data.</text>
</comment>
<evidence type="ECO:0000313" key="5">
    <source>
        <dbReference type="Proteomes" id="UP000553632"/>
    </source>
</evidence>